<name>A0AB34J872_PRYPA</name>
<reference evidence="2 3" key="1">
    <citation type="journal article" date="2024" name="Science">
        <title>Giant polyketide synthase enzymes in the biosynthesis of giant marine polyether toxins.</title>
        <authorList>
            <person name="Fallon T.R."/>
            <person name="Shende V.V."/>
            <person name="Wierzbicki I.H."/>
            <person name="Pendleton A.L."/>
            <person name="Watervoot N.F."/>
            <person name="Auber R.P."/>
            <person name="Gonzalez D.J."/>
            <person name="Wisecaver J.H."/>
            <person name="Moore B.S."/>
        </authorList>
    </citation>
    <scope>NUCLEOTIDE SEQUENCE [LARGE SCALE GENOMIC DNA]</scope>
    <source>
        <strain evidence="2 3">12B1</strain>
    </source>
</reference>
<evidence type="ECO:0000256" key="1">
    <source>
        <dbReference type="SAM" id="MobiDB-lite"/>
    </source>
</evidence>
<dbReference type="Proteomes" id="UP001515480">
    <property type="component" value="Unassembled WGS sequence"/>
</dbReference>
<accession>A0AB34J872</accession>
<gene>
    <name evidence="2" type="ORF">AB1Y20_002111</name>
</gene>
<dbReference type="AlphaFoldDB" id="A0AB34J872"/>
<evidence type="ECO:0000313" key="3">
    <source>
        <dbReference type="Proteomes" id="UP001515480"/>
    </source>
</evidence>
<organism evidence="2 3">
    <name type="scientific">Prymnesium parvum</name>
    <name type="common">Toxic golden alga</name>
    <dbReference type="NCBI Taxonomy" id="97485"/>
    <lineage>
        <taxon>Eukaryota</taxon>
        <taxon>Haptista</taxon>
        <taxon>Haptophyta</taxon>
        <taxon>Prymnesiophyceae</taxon>
        <taxon>Prymnesiales</taxon>
        <taxon>Prymnesiaceae</taxon>
        <taxon>Prymnesium</taxon>
    </lineage>
</organism>
<protein>
    <submittedName>
        <fullName evidence="2">Uncharacterized protein</fullName>
    </submittedName>
</protein>
<keyword evidence="3" id="KW-1185">Reference proteome</keyword>
<evidence type="ECO:0000313" key="2">
    <source>
        <dbReference type="EMBL" id="KAL1515487.1"/>
    </source>
</evidence>
<proteinExistence type="predicted"/>
<feature type="region of interest" description="Disordered" evidence="1">
    <location>
        <begin position="371"/>
        <end position="393"/>
    </location>
</feature>
<comment type="caution">
    <text evidence="2">The sequence shown here is derived from an EMBL/GenBank/DDBJ whole genome shotgun (WGS) entry which is preliminary data.</text>
</comment>
<sequence length="485" mass="51452">MVLLVPPLLEELGAEDKATSRQALAAWQRLLWDAAQRLRSSDEFEPRWQGTLEQLSSVVAGSVVLGGGDDAPDVVPLPSEAMPTVKGSSTDPLVRLEGPSGMPGRYAQLSVVISSSVGIWPAVVAVADAGGTNSRRLRGQGGRPVRLQVVSRSASRLGFRLVEAETGVVVITSDNVEEVAAHVEDGPRPVPWAAFLEGCLWGLPASVPAPRDSTTVTANGPHMRAMAALWGLNPQLHEPQVPLLAPVAFMAAATALPDTRATANELAVHWEKSILDKEKFFETVEHALFLMTSAAHTPAVLSAAAPARALDAVSAAIYMGEVLQNSVSMGAPTAGARVQPAALESPRARRSMAAGAGGSTYLTRVTPVASPVRAQQSPRATPGRGVDSDGDEIMSPESMARELSRALTARLLRKLCRVPGFDYRSRRGILRWAIVWVGHNLLLRGGEFGAPDRKRFSSTVGITLADVEWISPCAETGGYCVVVRD</sequence>
<dbReference type="EMBL" id="JBGBPQ010000011">
    <property type="protein sequence ID" value="KAL1515487.1"/>
    <property type="molecule type" value="Genomic_DNA"/>
</dbReference>